<organism evidence="8 9">
    <name type="scientific">Amborella trichopoda</name>
    <dbReference type="NCBI Taxonomy" id="13333"/>
    <lineage>
        <taxon>Eukaryota</taxon>
        <taxon>Viridiplantae</taxon>
        <taxon>Streptophyta</taxon>
        <taxon>Embryophyta</taxon>
        <taxon>Tracheophyta</taxon>
        <taxon>Spermatophyta</taxon>
        <taxon>Magnoliopsida</taxon>
        <taxon>Amborellales</taxon>
        <taxon>Amborellaceae</taxon>
        <taxon>Amborella</taxon>
    </lineage>
</organism>
<evidence type="ECO:0000313" key="8">
    <source>
        <dbReference type="EMBL" id="ERM95257.1"/>
    </source>
</evidence>
<keyword evidence="6" id="KW-0675">Receptor</keyword>
<proteinExistence type="predicted"/>
<protein>
    <recommendedName>
        <fullName evidence="10">G-protein coupled receptors family 2 profile 2 domain-containing protein</fullName>
    </recommendedName>
</protein>
<dbReference type="Gene3D" id="1.20.1070.10">
    <property type="entry name" value="Rhodopsin 7-helix transmembrane proteins"/>
    <property type="match status" value="1"/>
</dbReference>
<dbReference type="Proteomes" id="UP000017836">
    <property type="component" value="Unassembled WGS sequence"/>
</dbReference>
<dbReference type="GO" id="GO:0004930">
    <property type="term" value="F:G protein-coupled receptor activity"/>
    <property type="evidence" value="ECO:0000318"/>
    <property type="project" value="GO_Central"/>
</dbReference>
<evidence type="ECO:0000256" key="4">
    <source>
        <dbReference type="ARBA" id="ARBA00023040"/>
    </source>
</evidence>
<dbReference type="AlphaFoldDB" id="W1NHK0"/>
<dbReference type="STRING" id="13333.W1NHK0"/>
<keyword evidence="2" id="KW-0812">Transmembrane</keyword>
<gene>
    <name evidence="8" type="ORF">AMTR_s00008p00020330</name>
</gene>
<dbReference type="PANTHER" id="PTHR23112">
    <property type="entry name" value="G PROTEIN-COUPLED RECEPTOR 157-RELATED"/>
    <property type="match status" value="1"/>
</dbReference>
<dbReference type="EMBL" id="KI397486">
    <property type="protein sequence ID" value="ERM95257.1"/>
    <property type="molecule type" value="Genomic_DNA"/>
</dbReference>
<keyword evidence="7" id="KW-0807">Transducer</keyword>
<evidence type="ECO:0000256" key="5">
    <source>
        <dbReference type="ARBA" id="ARBA00023136"/>
    </source>
</evidence>
<dbReference type="GO" id="GO:0007189">
    <property type="term" value="P:adenylate cyclase-activating G protein-coupled receptor signaling pathway"/>
    <property type="evidence" value="ECO:0000318"/>
    <property type="project" value="GO_Central"/>
</dbReference>
<dbReference type="GO" id="GO:0005886">
    <property type="term" value="C:plasma membrane"/>
    <property type="evidence" value="ECO:0000318"/>
    <property type="project" value="GO_Central"/>
</dbReference>
<dbReference type="PANTHER" id="PTHR23112:SF0">
    <property type="entry name" value="TRANSMEMBRANE PROTEIN 116"/>
    <property type="match status" value="1"/>
</dbReference>
<dbReference type="PRINTS" id="PR02000">
    <property type="entry name" value="GCR1PLANT"/>
</dbReference>
<evidence type="ECO:0000256" key="3">
    <source>
        <dbReference type="ARBA" id="ARBA00022989"/>
    </source>
</evidence>
<dbReference type="HOGENOM" id="CLU_1779917_0_0_1"/>
<name>W1NHK0_AMBTC</name>
<evidence type="ECO:0000256" key="1">
    <source>
        <dbReference type="ARBA" id="ARBA00004141"/>
    </source>
</evidence>
<evidence type="ECO:0000313" key="9">
    <source>
        <dbReference type="Proteomes" id="UP000017836"/>
    </source>
</evidence>
<reference evidence="9" key="1">
    <citation type="journal article" date="2013" name="Science">
        <title>The Amborella genome and the evolution of flowering plants.</title>
        <authorList>
            <consortium name="Amborella Genome Project"/>
        </authorList>
    </citation>
    <scope>NUCLEOTIDE SEQUENCE [LARGE SCALE GENOMIC DNA]</scope>
</reference>
<comment type="subcellular location">
    <subcellularLocation>
        <location evidence="1">Membrane</location>
        <topology evidence="1">Multi-pass membrane protein</topology>
    </subcellularLocation>
</comment>
<dbReference type="InterPro" id="IPR022340">
    <property type="entry name" value="GPCR_GCR1_put"/>
</dbReference>
<dbReference type="eggNOG" id="ENOG502QUBH">
    <property type="taxonomic scope" value="Eukaryota"/>
</dbReference>
<evidence type="ECO:0008006" key="10">
    <source>
        <dbReference type="Google" id="ProtNLM"/>
    </source>
</evidence>
<keyword evidence="5" id="KW-0472">Membrane</keyword>
<keyword evidence="3" id="KW-1133">Transmembrane helix</keyword>
<accession>W1NHK0</accession>
<evidence type="ECO:0000256" key="2">
    <source>
        <dbReference type="ARBA" id="ARBA00022692"/>
    </source>
</evidence>
<evidence type="ECO:0000256" key="7">
    <source>
        <dbReference type="ARBA" id="ARBA00023224"/>
    </source>
</evidence>
<sequence length="146" mass="16325">MFCSFFNIVGHKTDVEDLDLGPVFHLYVWGTSLVMTVIQSIANDYGHVGAWCWTQTAGQTGKVVQLITFYAPLWGAILFNGFTYFQVILMLNNATRFLINCYSFRDALLGSHKMHMSSLSRTNPAAPTYPSYIGKGIQMHSLSSTI</sequence>
<keyword evidence="9" id="KW-1185">Reference proteome</keyword>
<dbReference type="Gramene" id="ERM95257">
    <property type="protein sequence ID" value="ERM95257"/>
    <property type="gene ID" value="AMTR_s00008p00020330"/>
</dbReference>
<evidence type="ECO:0000256" key="6">
    <source>
        <dbReference type="ARBA" id="ARBA00023170"/>
    </source>
</evidence>
<keyword evidence="4" id="KW-0297">G-protein coupled receptor</keyword>